<evidence type="ECO:0000256" key="1">
    <source>
        <dbReference type="SAM" id="MobiDB-lite"/>
    </source>
</evidence>
<evidence type="ECO:0000313" key="4">
    <source>
        <dbReference type="Proteomes" id="UP001206925"/>
    </source>
</evidence>
<dbReference type="PANTHER" id="PTHR21068:SF43">
    <property type="entry name" value="SPARTIN"/>
    <property type="match status" value="1"/>
</dbReference>
<protein>
    <recommendedName>
        <fullName evidence="2">Senescence domain-containing protein</fullName>
    </recommendedName>
</protein>
<dbReference type="GO" id="GO:0005886">
    <property type="term" value="C:plasma membrane"/>
    <property type="evidence" value="ECO:0007669"/>
    <property type="project" value="TreeGrafter"/>
</dbReference>
<feature type="region of interest" description="Disordered" evidence="1">
    <location>
        <begin position="1"/>
        <end position="76"/>
    </location>
</feature>
<dbReference type="Pfam" id="PF06911">
    <property type="entry name" value="Senescence"/>
    <property type="match status" value="1"/>
</dbReference>
<dbReference type="InterPro" id="IPR009686">
    <property type="entry name" value="Senescence/spartin_C"/>
</dbReference>
<proteinExistence type="predicted"/>
<reference evidence="3" key="1">
    <citation type="submission" date="2022-06" db="EMBL/GenBank/DDBJ databases">
        <title>Uncovering the hologenomic basis of an extraordinary plant invasion.</title>
        <authorList>
            <person name="Bieker V.C."/>
            <person name="Martin M.D."/>
            <person name="Gilbert T."/>
            <person name="Hodgins K."/>
            <person name="Battlay P."/>
            <person name="Petersen B."/>
            <person name="Wilson J."/>
        </authorList>
    </citation>
    <scope>NUCLEOTIDE SEQUENCE</scope>
    <source>
        <strain evidence="3">AA19_3_7</strain>
        <tissue evidence="3">Leaf</tissue>
    </source>
</reference>
<feature type="non-terminal residue" evidence="3">
    <location>
        <position position="475"/>
    </location>
</feature>
<dbReference type="PANTHER" id="PTHR21068">
    <property type="entry name" value="SPARTIN"/>
    <property type="match status" value="1"/>
</dbReference>
<gene>
    <name evidence="3" type="ORF">M8C21_008065</name>
</gene>
<feature type="domain" description="Senescence" evidence="2">
    <location>
        <begin position="249"/>
        <end position="419"/>
    </location>
</feature>
<evidence type="ECO:0000313" key="3">
    <source>
        <dbReference type="EMBL" id="KAI7752193.1"/>
    </source>
</evidence>
<dbReference type="EMBL" id="JAMZMK010005730">
    <property type="protein sequence ID" value="KAI7752193.1"/>
    <property type="molecule type" value="Genomic_DNA"/>
</dbReference>
<sequence length="475" mass="51975">NPNTTPPYHNNINTNLIPSPPPLPSSSNPKNPPSSSSSSPSSSPPHYPTIDQNDFVEYPSPDSPCSPNSPHDAFESSEDTIMSIPGAYLHLIDTYHSVELAIGYFSIMQLRQGNTVIAIFARVGNDIQWPINRDGACVKLDRTHYFFSIRAPKEHENDDDMLNYGLTFALKGQEDALKDLDELLEIYSRFSVHKMEEKDGVLDVTMAESMSPSDLKSDSKKRVMEQSCRAYWTTLAPNVEDYSGTAAKLIAVGSGHLVKGILWCGDVTVDRLKRGNEVLKMKIGPGTDRAVSPKTMKNIRRVKKVTKMTEKVAGGVLSGVLKITGYFSTSVANSKLGKKFFKHVHGETALATLDGFSKVCDAFEVSGRHVMSTSSTVTTELVTHKYGEETAKATNEALHAGGHAIGTAWTVFKIRTAVMNPRSAMAPVLLGKGGIRNATEEMKAKAIKDMKAKAIKDGKAKESPKKHKSRRCICM</sequence>
<evidence type="ECO:0000259" key="2">
    <source>
        <dbReference type="Pfam" id="PF06911"/>
    </source>
</evidence>
<feature type="compositionally biased region" description="Polar residues" evidence="1">
    <location>
        <begin position="1"/>
        <end position="17"/>
    </location>
</feature>
<dbReference type="InterPro" id="IPR045036">
    <property type="entry name" value="Spartin-like"/>
</dbReference>
<feature type="compositionally biased region" description="Low complexity" evidence="1">
    <location>
        <begin position="25"/>
        <end position="41"/>
    </location>
</feature>
<organism evidence="3 4">
    <name type="scientific">Ambrosia artemisiifolia</name>
    <name type="common">Common ragweed</name>
    <dbReference type="NCBI Taxonomy" id="4212"/>
    <lineage>
        <taxon>Eukaryota</taxon>
        <taxon>Viridiplantae</taxon>
        <taxon>Streptophyta</taxon>
        <taxon>Embryophyta</taxon>
        <taxon>Tracheophyta</taxon>
        <taxon>Spermatophyta</taxon>
        <taxon>Magnoliopsida</taxon>
        <taxon>eudicotyledons</taxon>
        <taxon>Gunneridae</taxon>
        <taxon>Pentapetalae</taxon>
        <taxon>asterids</taxon>
        <taxon>campanulids</taxon>
        <taxon>Asterales</taxon>
        <taxon>Asteraceae</taxon>
        <taxon>Asteroideae</taxon>
        <taxon>Heliantheae alliance</taxon>
        <taxon>Heliantheae</taxon>
        <taxon>Ambrosia</taxon>
    </lineage>
</organism>
<keyword evidence="4" id="KW-1185">Reference proteome</keyword>
<name>A0AAD5D1H1_AMBAR</name>
<dbReference type="Proteomes" id="UP001206925">
    <property type="component" value="Unassembled WGS sequence"/>
</dbReference>
<dbReference type="AlphaFoldDB" id="A0AAD5D1H1"/>
<accession>A0AAD5D1H1</accession>
<comment type="caution">
    <text evidence="3">The sequence shown here is derived from an EMBL/GenBank/DDBJ whole genome shotgun (WGS) entry which is preliminary data.</text>
</comment>
<feature type="compositionally biased region" description="Low complexity" evidence="1">
    <location>
        <begin position="59"/>
        <end position="70"/>
    </location>
</feature>